<dbReference type="EMBL" id="BMNC01000027">
    <property type="protein sequence ID" value="GGN28432.1"/>
    <property type="molecule type" value="Genomic_DNA"/>
</dbReference>
<sequence length="77" mass="8560">MGTRDDVVVYRKYVNDIAESMPPPRHTSTPLPSRRAAPIVRKYAGVLRVADVFVGSTTFVFLESLRLEEGVGPHVHP</sequence>
<accession>A0ABQ2IT16</accession>
<reference evidence="2" key="1">
    <citation type="journal article" date="2019" name="Int. J. Syst. Evol. Microbiol.">
        <title>The Global Catalogue of Microorganisms (GCM) 10K type strain sequencing project: providing services to taxonomists for standard genome sequencing and annotation.</title>
        <authorList>
            <consortium name="The Broad Institute Genomics Platform"/>
            <consortium name="The Broad Institute Genome Sequencing Center for Infectious Disease"/>
            <person name="Wu L."/>
            <person name="Ma J."/>
        </authorList>
    </citation>
    <scope>NUCLEOTIDE SEQUENCE [LARGE SCALE GENOMIC DNA]</scope>
    <source>
        <strain evidence="2">CGMCC 4.7319</strain>
    </source>
</reference>
<dbReference type="Proteomes" id="UP000597656">
    <property type="component" value="Unassembled WGS sequence"/>
</dbReference>
<name>A0ABQ2IT16_9PSEU</name>
<evidence type="ECO:0000313" key="1">
    <source>
        <dbReference type="EMBL" id="GGN28432.1"/>
    </source>
</evidence>
<protein>
    <submittedName>
        <fullName evidence="1">Uncharacterized protein</fullName>
    </submittedName>
</protein>
<comment type="caution">
    <text evidence="1">The sequence shown here is derived from an EMBL/GenBank/DDBJ whole genome shotgun (WGS) entry which is preliminary data.</text>
</comment>
<keyword evidence="2" id="KW-1185">Reference proteome</keyword>
<evidence type="ECO:0000313" key="2">
    <source>
        <dbReference type="Proteomes" id="UP000597656"/>
    </source>
</evidence>
<gene>
    <name evidence="1" type="ORF">GCM10011609_84580</name>
</gene>
<dbReference type="RefSeq" id="WP_189160508.1">
    <property type="nucleotide sequence ID" value="NZ_BMNC01000027.1"/>
</dbReference>
<organism evidence="1 2">
    <name type="scientific">Lentzea pudingi</name>
    <dbReference type="NCBI Taxonomy" id="1789439"/>
    <lineage>
        <taxon>Bacteria</taxon>
        <taxon>Bacillati</taxon>
        <taxon>Actinomycetota</taxon>
        <taxon>Actinomycetes</taxon>
        <taxon>Pseudonocardiales</taxon>
        <taxon>Pseudonocardiaceae</taxon>
        <taxon>Lentzea</taxon>
    </lineage>
</organism>
<proteinExistence type="predicted"/>